<proteinExistence type="predicted"/>
<dbReference type="InterPro" id="IPR055108">
    <property type="entry name" value="Syntrophin_4th"/>
</dbReference>
<feature type="domain" description="Syntrophin C-terminal PH" evidence="3">
    <location>
        <begin position="203"/>
        <end position="264"/>
    </location>
</feature>
<protein>
    <recommendedName>
        <fullName evidence="3">Syntrophin C-terminal PH domain-containing protein</fullName>
    </recommendedName>
</protein>
<evidence type="ECO:0000313" key="5">
    <source>
        <dbReference type="Proteomes" id="UP000215902"/>
    </source>
</evidence>
<dbReference type="GO" id="GO:0005737">
    <property type="term" value="C:cytoplasm"/>
    <property type="evidence" value="ECO:0007669"/>
    <property type="project" value="UniProtKB-SubCell"/>
</dbReference>
<dbReference type="EMBL" id="NIVC01000006">
    <property type="protein sequence ID" value="PAA94567.1"/>
    <property type="molecule type" value="Genomic_DNA"/>
</dbReference>
<dbReference type="STRING" id="282301.A0A267HAN4"/>
<dbReference type="Proteomes" id="UP000215902">
    <property type="component" value="Unassembled WGS sequence"/>
</dbReference>
<comment type="subcellular location">
    <subcellularLocation>
        <location evidence="1">Cytoplasm</location>
    </subcellularLocation>
</comment>
<dbReference type="GO" id="GO:0016010">
    <property type="term" value="C:dystrophin-associated glycoprotein complex"/>
    <property type="evidence" value="ECO:0007669"/>
    <property type="project" value="TreeGrafter"/>
</dbReference>
<keyword evidence="2" id="KW-0963">Cytoplasm</keyword>
<comment type="caution">
    <text evidence="4">The sequence shown here is derived from an EMBL/GenBank/DDBJ whole genome shotgun (WGS) entry which is preliminary data.</text>
</comment>
<keyword evidence="5" id="KW-1185">Reference proteome</keyword>
<organism evidence="4 5">
    <name type="scientific">Macrostomum lignano</name>
    <dbReference type="NCBI Taxonomy" id="282301"/>
    <lineage>
        <taxon>Eukaryota</taxon>
        <taxon>Metazoa</taxon>
        <taxon>Spiralia</taxon>
        <taxon>Lophotrochozoa</taxon>
        <taxon>Platyhelminthes</taxon>
        <taxon>Rhabditophora</taxon>
        <taxon>Macrostomorpha</taxon>
        <taxon>Macrostomida</taxon>
        <taxon>Macrostomidae</taxon>
        <taxon>Macrostomum</taxon>
    </lineage>
</organism>
<accession>A0A267HAN4</accession>
<evidence type="ECO:0000259" key="3">
    <source>
        <dbReference type="Pfam" id="PF23012"/>
    </source>
</evidence>
<evidence type="ECO:0000256" key="1">
    <source>
        <dbReference type="ARBA" id="ARBA00004496"/>
    </source>
</evidence>
<dbReference type="Pfam" id="PF23012">
    <property type="entry name" value="Syntrophin_4th"/>
    <property type="match status" value="1"/>
</dbReference>
<gene>
    <name evidence="4" type="ORF">BOX15_Mlig029059g1</name>
</gene>
<evidence type="ECO:0000256" key="2">
    <source>
        <dbReference type="ARBA" id="ARBA00022490"/>
    </source>
</evidence>
<reference evidence="4 5" key="1">
    <citation type="submission" date="2017-06" db="EMBL/GenBank/DDBJ databases">
        <title>A platform for efficient transgenesis in Macrostomum lignano, a flatworm model organism for stem cell research.</title>
        <authorList>
            <person name="Berezikov E."/>
        </authorList>
    </citation>
    <scope>NUCLEOTIDE SEQUENCE [LARGE SCALE GENOMIC DNA]</scope>
    <source>
        <strain evidence="4">DV1</strain>
        <tissue evidence="4">Whole organism</tissue>
    </source>
</reference>
<dbReference type="PANTHER" id="PTHR10554:SF1">
    <property type="entry name" value="FI16515P1"/>
    <property type="match status" value="1"/>
</dbReference>
<evidence type="ECO:0000313" key="4">
    <source>
        <dbReference type="EMBL" id="PAA94567.1"/>
    </source>
</evidence>
<dbReference type="SUPFAM" id="SSF50729">
    <property type="entry name" value="PH domain-like"/>
    <property type="match status" value="2"/>
</dbReference>
<dbReference type="OrthoDB" id="9975356at2759"/>
<dbReference type="PANTHER" id="PTHR10554">
    <property type="entry name" value="SYNTROPHIN"/>
    <property type="match status" value="1"/>
</dbReference>
<dbReference type="GO" id="GO:0005198">
    <property type="term" value="F:structural molecule activity"/>
    <property type="evidence" value="ECO:0007669"/>
    <property type="project" value="InterPro"/>
</dbReference>
<dbReference type="AlphaFoldDB" id="A0A267HAN4"/>
<dbReference type="InterPro" id="IPR015482">
    <property type="entry name" value="Syntrophin"/>
</dbReference>
<sequence>MTVPLKYGRVTRYQPNSDQLRRCSFEVVGLNGHSTGCLLFSSFEEFNKWFSVVHSNIRQLMELEVSRFNERIGTDFPPKTEPLLYMGWLGLTLHDSPQLSRLWQDVFLALRGDDLMLFEVPPIFLDDWKSASVKEKVYKCVIRVLDDEELLDKRLNAFFLHCGSAHTFYMSAETVGDVSRLERCWFRATSNSLAKKSAVGSPVLFKVSHNGQEGQLVFDLDKGISFAVGQQCLWTYRFACLKRSYDDRDRKLFLHFQDPGSSTSLLTDAATTSSTADGCVSGVAIVKEVEVPDLQLLLIVLHSFLSSKLTAVDPQFLKP</sequence>
<name>A0A267HAN4_9PLAT</name>